<protein>
    <submittedName>
        <fullName evidence="1">Uncharacterized protein</fullName>
    </submittedName>
</protein>
<dbReference type="EMBL" id="OZ019905">
    <property type="protein sequence ID" value="CAK9202124.1"/>
    <property type="molecule type" value="Genomic_DNA"/>
</dbReference>
<name>A0ABP0TPY5_9BRYO</name>
<reference evidence="1" key="1">
    <citation type="submission" date="2024-02" db="EMBL/GenBank/DDBJ databases">
        <authorList>
            <consortium name="ELIXIR-Norway"/>
            <consortium name="Elixir Norway"/>
        </authorList>
    </citation>
    <scope>NUCLEOTIDE SEQUENCE</scope>
</reference>
<proteinExistence type="predicted"/>
<evidence type="ECO:0000313" key="1">
    <source>
        <dbReference type="EMBL" id="CAK9202124.1"/>
    </source>
</evidence>
<organism evidence="1 2">
    <name type="scientific">Sphagnum troendelagicum</name>
    <dbReference type="NCBI Taxonomy" id="128251"/>
    <lineage>
        <taxon>Eukaryota</taxon>
        <taxon>Viridiplantae</taxon>
        <taxon>Streptophyta</taxon>
        <taxon>Embryophyta</taxon>
        <taxon>Bryophyta</taxon>
        <taxon>Sphagnophytina</taxon>
        <taxon>Sphagnopsida</taxon>
        <taxon>Sphagnales</taxon>
        <taxon>Sphagnaceae</taxon>
        <taxon>Sphagnum</taxon>
    </lineage>
</organism>
<dbReference type="Proteomes" id="UP001497512">
    <property type="component" value="Chromosome 13"/>
</dbReference>
<evidence type="ECO:0000313" key="2">
    <source>
        <dbReference type="Proteomes" id="UP001497512"/>
    </source>
</evidence>
<accession>A0ABP0TPY5</accession>
<gene>
    <name evidence="1" type="ORF">CSSPTR1EN2_LOCUS6250</name>
</gene>
<sequence length="99" mass="11380">MQICYFQCGNIACNCQRCLAVTSKRQMSTTAAAAISENRKEETVHVGSSRVHESYLHHFHPEWHVLGDLGQKLVLPGTFLSSSEEWIPQKERWVLMRSY</sequence>
<keyword evidence="2" id="KW-1185">Reference proteome</keyword>